<evidence type="ECO:0000256" key="1">
    <source>
        <dbReference type="SAM" id="MobiDB-lite"/>
    </source>
</evidence>
<proteinExistence type="predicted"/>
<keyword evidence="3" id="KW-1185">Reference proteome</keyword>
<dbReference type="Proteomes" id="UP000054538">
    <property type="component" value="Unassembled WGS sequence"/>
</dbReference>
<dbReference type="EMBL" id="KN825317">
    <property type="protein sequence ID" value="KIK92075.1"/>
    <property type="molecule type" value="Genomic_DNA"/>
</dbReference>
<feature type="compositionally biased region" description="Basic residues" evidence="1">
    <location>
        <begin position="1"/>
        <end position="17"/>
    </location>
</feature>
<feature type="region of interest" description="Disordered" evidence="1">
    <location>
        <begin position="1"/>
        <end position="26"/>
    </location>
</feature>
<dbReference type="InParanoid" id="A0A0D0E4C0"/>
<reference evidence="2 3" key="1">
    <citation type="submission" date="2014-04" db="EMBL/GenBank/DDBJ databases">
        <authorList>
            <consortium name="DOE Joint Genome Institute"/>
            <person name="Kuo A."/>
            <person name="Kohler A."/>
            <person name="Jargeat P."/>
            <person name="Nagy L.G."/>
            <person name="Floudas D."/>
            <person name="Copeland A."/>
            <person name="Barry K.W."/>
            <person name="Cichocki N."/>
            <person name="Veneault-Fourrey C."/>
            <person name="LaButti K."/>
            <person name="Lindquist E.A."/>
            <person name="Lipzen A."/>
            <person name="Lundell T."/>
            <person name="Morin E."/>
            <person name="Murat C."/>
            <person name="Sun H."/>
            <person name="Tunlid A."/>
            <person name="Henrissat B."/>
            <person name="Grigoriev I.V."/>
            <person name="Hibbett D.S."/>
            <person name="Martin F."/>
            <person name="Nordberg H.P."/>
            <person name="Cantor M.N."/>
            <person name="Hua S.X."/>
        </authorList>
    </citation>
    <scope>NUCLEOTIDE SEQUENCE [LARGE SCALE GENOMIC DNA]</scope>
    <source>
        <strain evidence="2 3">Ve08.2h10</strain>
    </source>
</reference>
<dbReference type="AlphaFoldDB" id="A0A0D0E4C0"/>
<protein>
    <submittedName>
        <fullName evidence="2">Uncharacterized protein</fullName>
    </submittedName>
</protein>
<sequence length="58" mass="6440">MAKRHKRGAATRARVAKWRMAAPPHRTPDWAAGESIMTALAALLSSETSRPRHGRLLH</sequence>
<accession>A0A0D0E4C0</accession>
<organism evidence="2 3">
    <name type="scientific">Paxillus rubicundulus Ve08.2h10</name>
    <dbReference type="NCBI Taxonomy" id="930991"/>
    <lineage>
        <taxon>Eukaryota</taxon>
        <taxon>Fungi</taxon>
        <taxon>Dikarya</taxon>
        <taxon>Basidiomycota</taxon>
        <taxon>Agaricomycotina</taxon>
        <taxon>Agaricomycetes</taxon>
        <taxon>Agaricomycetidae</taxon>
        <taxon>Boletales</taxon>
        <taxon>Paxilineae</taxon>
        <taxon>Paxillaceae</taxon>
        <taxon>Paxillus</taxon>
    </lineage>
</organism>
<name>A0A0D0E4C0_9AGAM</name>
<evidence type="ECO:0000313" key="2">
    <source>
        <dbReference type="EMBL" id="KIK92075.1"/>
    </source>
</evidence>
<evidence type="ECO:0000313" key="3">
    <source>
        <dbReference type="Proteomes" id="UP000054538"/>
    </source>
</evidence>
<reference evidence="3" key="2">
    <citation type="submission" date="2015-01" db="EMBL/GenBank/DDBJ databases">
        <title>Evolutionary Origins and Diversification of the Mycorrhizal Mutualists.</title>
        <authorList>
            <consortium name="DOE Joint Genome Institute"/>
            <consortium name="Mycorrhizal Genomics Consortium"/>
            <person name="Kohler A."/>
            <person name="Kuo A."/>
            <person name="Nagy L.G."/>
            <person name="Floudas D."/>
            <person name="Copeland A."/>
            <person name="Barry K.W."/>
            <person name="Cichocki N."/>
            <person name="Veneault-Fourrey C."/>
            <person name="LaButti K."/>
            <person name="Lindquist E.A."/>
            <person name="Lipzen A."/>
            <person name="Lundell T."/>
            <person name="Morin E."/>
            <person name="Murat C."/>
            <person name="Riley R."/>
            <person name="Ohm R."/>
            <person name="Sun H."/>
            <person name="Tunlid A."/>
            <person name="Henrissat B."/>
            <person name="Grigoriev I.V."/>
            <person name="Hibbett D.S."/>
            <person name="Martin F."/>
        </authorList>
    </citation>
    <scope>NUCLEOTIDE SEQUENCE [LARGE SCALE GENOMIC DNA]</scope>
    <source>
        <strain evidence="3">Ve08.2h10</strain>
    </source>
</reference>
<gene>
    <name evidence="2" type="ORF">PAXRUDRAFT_830301</name>
</gene>
<dbReference type="HOGENOM" id="CLU_2979773_0_0_1"/>